<dbReference type="PRINTS" id="PR00463">
    <property type="entry name" value="EP450I"/>
</dbReference>
<dbReference type="InterPro" id="IPR017972">
    <property type="entry name" value="Cyt_P450_CS"/>
</dbReference>
<name>A0A9P3G9D3_9APHY</name>
<dbReference type="GO" id="GO:0016020">
    <property type="term" value="C:membrane"/>
    <property type="evidence" value="ECO:0007669"/>
    <property type="project" value="UniProtKB-SubCell"/>
</dbReference>
<dbReference type="InterPro" id="IPR002401">
    <property type="entry name" value="Cyt_P450_E_grp-I"/>
</dbReference>
<dbReference type="InterPro" id="IPR050364">
    <property type="entry name" value="Cytochrome_P450_fung"/>
</dbReference>
<evidence type="ECO:0000256" key="2">
    <source>
        <dbReference type="ARBA" id="ARBA00004167"/>
    </source>
</evidence>
<dbReference type="PRINTS" id="PR00385">
    <property type="entry name" value="P450"/>
</dbReference>
<keyword evidence="11 14" id="KW-0503">Monooxygenase</keyword>
<evidence type="ECO:0000256" key="3">
    <source>
        <dbReference type="ARBA" id="ARBA00005179"/>
    </source>
</evidence>
<dbReference type="Proteomes" id="UP000703269">
    <property type="component" value="Unassembled WGS sequence"/>
</dbReference>
<dbReference type="PROSITE" id="PS00086">
    <property type="entry name" value="CYTOCHROME_P450"/>
    <property type="match status" value="1"/>
</dbReference>
<dbReference type="PANTHER" id="PTHR46300">
    <property type="entry name" value="P450, PUTATIVE (EUROFUNG)-RELATED-RELATED"/>
    <property type="match status" value="1"/>
</dbReference>
<keyword evidence="12" id="KW-0472">Membrane</keyword>
<evidence type="ECO:0000256" key="5">
    <source>
        <dbReference type="ARBA" id="ARBA00022617"/>
    </source>
</evidence>
<dbReference type="GO" id="GO:0004497">
    <property type="term" value="F:monooxygenase activity"/>
    <property type="evidence" value="ECO:0007669"/>
    <property type="project" value="UniProtKB-KW"/>
</dbReference>
<evidence type="ECO:0000313" key="15">
    <source>
        <dbReference type="EMBL" id="GJE90601.1"/>
    </source>
</evidence>
<dbReference type="GO" id="GO:0016705">
    <property type="term" value="F:oxidoreductase activity, acting on paired donors, with incorporation or reduction of molecular oxygen"/>
    <property type="evidence" value="ECO:0007669"/>
    <property type="project" value="InterPro"/>
</dbReference>
<organism evidence="15 16">
    <name type="scientific">Phanerochaete sordida</name>
    <dbReference type="NCBI Taxonomy" id="48140"/>
    <lineage>
        <taxon>Eukaryota</taxon>
        <taxon>Fungi</taxon>
        <taxon>Dikarya</taxon>
        <taxon>Basidiomycota</taxon>
        <taxon>Agaricomycotina</taxon>
        <taxon>Agaricomycetes</taxon>
        <taxon>Polyporales</taxon>
        <taxon>Phanerochaetaceae</taxon>
        <taxon>Phanerochaete</taxon>
    </lineage>
</organism>
<evidence type="ECO:0000256" key="1">
    <source>
        <dbReference type="ARBA" id="ARBA00001971"/>
    </source>
</evidence>
<evidence type="ECO:0000256" key="12">
    <source>
        <dbReference type="ARBA" id="ARBA00023136"/>
    </source>
</evidence>
<evidence type="ECO:0000256" key="11">
    <source>
        <dbReference type="ARBA" id="ARBA00023033"/>
    </source>
</evidence>
<dbReference type="GO" id="GO:0005506">
    <property type="term" value="F:iron ion binding"/>
    <property type="evidence" value="ECO:0007669"/>
    <property type="project" value="InterPro"/>
</dbReference>
<reference evidence="15 16" key="1">
    <citation type="submission" date="2021-08" db="EMBL/GenBank/DDBJ databases">
        <title>Draft Genome Sequence of Phanerochaete sordida strain YK-624.</title>
        <authorList>
            <person name="Mori T."/>
            <person name="Dohra H."/>
            <person name="Suzuki T."/>
            <person name="Kawagishi H."/>
            <person name="Hirai H."/>
        </authorList>
    </citation>
    <scope>NUCLEOTIDE SEQUENCE [LARGE SCALE GENOMIC DNA]</scope>
    <source>
        <strain evidence="15 16">YK-624</strain>
    </source>
</reference>
<keyword evidence="5 13" id="KW-0349">Heme</keyword>
<dbReference type="CDD" id="cd11065">
    <property type="entry name" value="CYP64-like"/>
    <property type="match status" value="1"/>
</dbReference>
<keyword evidence="9 14" id="KW-0560">Oxidoreductase</keyword>
<keyword evidence="10 13" id="KW-0408">Iron</keyword>
<comment type="similarity">
    <text evidence="4 14">Belongs to the cytochrome P450 family.</text>
</comment>
<comment type="caution">
    <text evidence="15">The sequence shown here is derived from an EMBL/GenBank/DDBJ whole genome shotgun (WGS) entry which is preliminary data.</text>
</comment>
<evidence type="ECO:0000313" key="16">
    <source>
        <dbReference type="Proteomes" id="UP000703269"/>
    </source>
</evidence>
<keyword evidence="16" id="KW-1185">Reference proteome</keyword>
<keyword evidence="7 13" id="KW-0479">Metal-binding</keyword>
<comment type="cofactor">
    <cofactor evidence="1 13">
        <name>heme</name>
        <dbReference type="ChEBI" id="CHEBI:30413"/>
    </cofactor>
</comment>
<evidence type="ECO:0000256" key="7">
    <source>
        <dbReference type="ARBA" id="ARBA00022723"/>
    </source>
</evidence>
<evidence type="ECO:0000256" key="13">
    <source>
        <dbReference type="PIRSR" id="PIRSR602401-1"/>
    </source>
</evidence>
<evidence type="ECO:0000256" key="10">
    <source>
        <dbReference type="ARBA" id="ARBA00023004"/>
    </source>
</evidence>
<sequence>MKTIPDSFGILLAFVAIATIYLRHRSRASKLSFPPGPWEVPLFGNIFNLDLSCPWDLFTRWKSDYGNLVGLNILGTRVIILNSHESIVDLLEKRGNIYSHRPTFTVLGELMNLNKSIMLIPYGPEWKECRRLEHLALSTAAVKHYEPMQERVAATLCMDLIEDAANFYNLVRLNSARVVLHIIYGISPRVIDREYITHAEETMRIVGESSVLGTYLCDFIPIMKHLPHWVPFQRKAAEGRMKIERMVTTPFSRVKQEMDAGTASPSLLYDLLTGMKAEELTVETEERIMWTTASMYAAGAESTAGTTNVFLIAMALHPEAQAKAHEEIDKVVGTIRLPRLSDRDELPYINALVKEVMRWHPILPLGISRRTAADDVYGGYFIPKDTVIVPNVWQIAFSPNERYPPDDFIPERFLDNEVPTTDPSLWAFGFGRRLCPGKALGETNIWILIATLLAVFDVSPPEEDVLDPQYEPQLVSLPKRFACRIVPRSPEKVRLVQEALL</sequence>
<dbReference type="InterPro" id="IPR036396">
    <property type="entry name" value="Cyt_P450_sf"/>
</dbReference>
<feature type="binding site" description="axial binding residue" evidence="13">
    <location>
        <position position="435"/>
    </location>
    <ligand>
        <name>heme</name>
        <dbReference type="ChEBI" id="CHEBI:30413"/>
    </ligand>
    <ligandPart>
        <name>Fe</name>
        <dbReference type="ChEBI" id="CHEBI:18248"/>
    </ligandPart>
</feature>
<gene>
    <name evidence="15" type="ORF">PsYK624_067450</name>
</gene>
<protein>
    <submittedName>
        <fullName evidence="15">Cytochrome P450</fullName>
    </submittedName>
</protein>
<evidence type="ECO:0000256" key="4">
    <source>
        <dbReference type="ARBA" id="ARBA00010617"/>
    </source>
</evidence>
<evidence type="ECO:0000256" key="8">
    <source>
        <dbReference type="ARBA" id="ARBA00022989"/>
    </source>
</evidence>
<dbReference type="AlphaFoldDB" id="A0A9P3G9D3"/>
<dbReference type="InterPro" id="IPR001128">
    <property type="entry name" value="Cyt_P450"/>
</dbReference>
<proteinExistence type="inferred from homology"/>
<keyword evidence="6" id="KW-0812">Transmembrane</keyword>
<comment type="subcellular location">
    <subcellularLocation>
        <location evidence="2">Membrane</location>
        <topology evidence="2">Single-pass membrane protein</topology>
    </subcellularLocation>
</comment>
<evidence type="ECO:0000256" key="14">
    <source>
        <dbReference type="RuleBase" id="RU000461"/>
    </source>
</evidence>
<dbReference type="Gene3D" id="1.10.630.10">
    <property type="entry name" value="Cytochrome P450"/>
    <property type="match status" value="1"/>
</dbReference>
<evidence type="ECO:0000256" key="6">
    <source>
        <dbReference type="ARBA" id="ARBA00022692"/>
    </source>
</evidence>
<dbReference type="PANTHER" id="PTHR46300:SF7">
    <property type="entry name" value="P450, PUTATIVE (EUROFUNG)-RELATED"/>
    <property type="match status" value="1"/>
</dbReference>
<dbReference type="EMBL" id="BPQB01000017">
    <property type="protein sequence ID" value="GJE90601.1"/>
    <property type="molecule type" value="Genomic_DNA"/>
</dbReference>
<keyword evidence="8" id="KW-1133">Transmembrane helix</keyword>
<dbReference type="Pfam" id="PF00067">
    <property type="entry name" value="p450"/>
    <property type="match status" value="1"/>
</dbReference>
<accession>A0A9P3G9D3</accession>
<dbReference type="OrthoDB" id="2789670at2759"/>
<evidence type="ECO:0000256" key="9">
    <source>
        <dbReference type="ARBA" id="ARBA00023002"/>
    </source>
</evidence>
<dbReference type="SUPFAM" id="SSF48264">
    <property type="entry name" value="Cytochrome P450"/>
    <property type="match status" value="1"/>
</dbReference>
<comment type="pathway">
    <text evidence="3">Secondary metabolite biosynthesis.</text>
</comment>
<dbReference type="GO" id="GO:0020037">
    <property type="term" value="F:heme binding"/>
    <property type="evidence" value="ECO:0007669"/>
    <property type="project" value="InterPro"/>
</dbReference>